<dbReference type="InterPro" id="IPR015422">
    <property type="entry name" value="PyrdxlP-dep_Trfase_small"/>
</dbReference>
<name>A0A7G9B1F4_9FIRM</name>
<gene>
    <name evidence="3" type="primary">gcvPA</name>
    <name evidence="3" type="ORF">H8790_07735</name>
</gene>
<proteinExistence type="predicted"/>
<protein>
    <submittedName>
        <fullName evidence="3">Aminomethyl-transferring glycine dehydrogenase subunit GcvPA</fullName>
        <ecNumber evidence="3">1.4.4.2</ecNumber>
    </submittedName>
</protein>
<dbReference type="AlphaFoldDB" id="A0A7G9B1F4"/>
<evidence type="ECO:0000259" key="2">
    <source>
        <dbReference type="Pfam" id="PF02347"/>
    </source>
</evidence>
<dbReference type="PANTHER" id="PTHR42806:SF1">
    <property type="entry name" value="GLYCINE DEHYDROGENASE (DECARBOXYLATING)"/>
    <property type="match status" value="1"/>
</dbReference>
<evidence type="ECO:0000313" key="4">
    <source>
        <dbReference type="Proteomes" id="UP000515960"/>
    </source>
</evidence>
<dbReference type="EC" id="1.4.4.2" evidence="3"/>
<sequence>MSVKGFKSHPYIPNSVPEVEQEMLRELGLNSLEELHAEVPDEIILKDQMNLPEAFGSEYELRRHVEGVLKKNKTCADNLNFLGAGCWQHYVPAICDEVNGKGEFVTAYGGESYNDFGRFQSLFEYESLMAELVDMEVVNVPTMDWAQAAATAIRMGCRVADRTQVLLTGSIDPEKLAVIKNYCEPDLELVTVAIDNATGCMDLNDLKSKLSDKTGVVYFENPSYLGVLEVQAQQIADAAHAVGAQCVVGVDPISLGVVSVPRSYGADIVCGDLQPLGIHMNYGGGQSGFMATMDDPKYVLEFPSRLFGICCTNTPGEYAFGDVAYDRTSFGHLREKAKEYVGTQSALWGITAGVYLATMGPKGMQEVGETIMQNAQYAAKEIAGLNNVSIRFSTPFFKEFVVDFSKTGKTVEQINKALLDKGIFGGKDLSKDFPALGQCAMYCVTEIHTKEDIDRLVSALGEIL</sequence>
<evidence type="ECO:0000313" key="3">
    <source>
        <dbReference type="EMBL" id="QNL43385.1"/>
    </source>
</evidence>
<dbReference type="KEGG" id="ohi:H8790_07735"/>
<dbReference type="NCBIfam" id="NF001696">
    <property type="entry name" value="PRK00451.1"/>
    <property type="match status" value="1"/>
</dbReference>
<evidence type="ECO:0000256" key="1">
    <source>
        <dbReference type="ARBA" id="ARBA00023002"/>
    </source>
</evidence>
<reference evidence="3 4" key="1">
    <citation type="submission" date="2020-08" db="EMBL/GenBank/DDBJ databases">
        <authorList>
            <person name="Liu C."/>
            <person name="Sun Q."/>
        </authorList>
    </citation>
    <scope>NUCLEOTIDE SEQUENCE [LARGE SCALE GENOMIC DNA]</scope>
    <source>
        <strain evidence="3 4">NSJ-62</strain>
    </source>
</reference>
<dbReference type="GO" id="GO:0009116">
    <property type="term" value="P:nucleoside metabolic process"/>
    <property type="evidence" value="ECO:0007669"/>
    <property type="project" value="InterPro"/>
</dbReference>
<dbReference type="Gene3D" id="3.40.640.10">
    <property type="entry name" value="Type I PLP-dependent aspartate aminotransferase-like (Major domain)"/>
    <property type="match status" value="1"/>
</dbReference>
<dbReference type="GO" id="GO:0004375">
    <property type="term" value="F:glycine dehydrogenase (decarboxylating) activity"/>
    <property type="evidence" value="ECO:0007669"/>
    <property type="project" value="UniProtKB-EC"/>
</dbReference>
<dbReference type="EMBL" id="CP060490">
    <property type="protein sequence ID" value="QNL43385.1"/>
    <property type="molecule type" value="Genomic_DNA"/>
</dbReference>
<organism evidence="3 4">
    <name type="scientific">Oscillibacter hominis</name>
    <dbReference type="NCBI Taxonomy" id="2763056"/>
    <lineage>
        <taxon>Bacteria</taxon>
        <taxon>Bacillati</taxon>
        <taxon>Bacillota</taxon>
        <taxon>Clostridia</taxon>
        <taxon>Eubacteriales</taxon>
        <taxon>Oscillospiraceae</taxon>
        <taxon>Oscillibacter</taxon>
    </lineage>
</organism>
<dbReference type="Pfam" id="PF02347">
    <property type="entry name" value="GDC-P"/>
    <property type="match status" value="1"/>
</dbReference>
<dbReference type="RefSeq" id="WP_187331976.1">
    <property type="nucleotide sequence ID" value="NZ_CP060490.1"/>
</dbReference>
<keyword evidence="4" id="KW-1185">Reference proteome</keyword>
<feature type="domain" description="Glycine cleavage system P-protein N-terminal" evidence="2">
    <location>
        <begin position="11"/>
        <end position="459"/>
    </location>
</feature>
<dbReference type="Gene3D" id="3.90.1150.10">
    <property type="entry name" value="Aspartate Aminotransferase, domain 1"/>
    <property type="match status" value="1"/>
</dbReference>
<dbReference type="PANTHER" id="PTHR42806">
    <property type="entry name" value="GLYCINE CLEAVAGE SYSTEM P-PROTEIN"/>
    <property type="match status" value="1"/>
</dbReference>
<dbReference type="InterPro" id="IPR049315">
    <property type="entry name" value="GDC-P_N"/>
</dbReference>
<dbReference type="SUPFAM" id="SSF53383">
    <property type="entry name" value="PLP-dependent transferases"/>
    <property type="match status" value="1"/>
</dbReference>
<accession>A0A7G9B1F4</accession>
<dbReference type="InterPro" id="IPR015421">
    <property type="entry name" value="PyrdxlP-dep_Trfase_major"/>
</dbReference>
<dbReference type="Proteomes" id="UP000515960">
    <property type="component" value="Chromosome"/>
</dbReference>
<keyword evidence="1 3" id="KW-0560">Oxidoreductase</keyword>
<dbReference type="InterPro" id="IPR023010">
    <property type="entry name" value="GcvPA"/>
</dbReference>
<dbReference type="InterPro" id="IPR015424">
    <property type="entry name" value="PyrdxlP-dep_Trfase"/>
</dbReference>